<dbReference type="GO" id="GO:0030496">
    <property type="term" value="C:midbody"/>
    <property type="evidence" value="ECO:0007669"/>
    <property type="project" value="TreeGrafter"/>
</dbReference>
<evidence type="ECO:0000256" key="3">
    <source>
        <dbReference type="ARBA" id="ARBA00023054"/>
    </source>
</evidence>
<proteinExistence type="inferred from homology"/>
<reference evidence="4" key="3">
    <citation type="submission" date="2025-09" db="UniProtKB">
        <authorList>
            <consortium name="Ensembl"/>
        </authorList>
    </citation>
    <scope>IDENTIFICATION</scope>
</reference>
<dbReference type="Ensembl" id="ENSSHBT00005004571.1">
    <property type="protein sequence ID" value="ENSSHBP00005003758.1"/>
    <property type="gene ID" value="ENSSHBG00005003387.1"/>
</dbReference>
<dbReference type="GO" id="GO:1903566">
    <property type="term" value="P:positive regulation of protein localization to cilium"/>
    <property type="evidence" value="ECO:0007669"/>
    <property type="project" value="TreeGrafter"/>
</dbReference>
<organism evidence="4 5">
    <name type="scientific">Strigops habroptila</name>
    <name type="common">Kakapo</name>
    <dbReference type="NCBI Taxonomy" id="2489341"/>
    <lineage>
        <taxon>Eukaryota</taxon>
        <taxon>Metazoa</taxon>
        <taxon>Chordata</taxon>
        <taxon>Craniata</taxon>
        <taxon>Vertebrata</taxon>
        <taxon>Euteleostomi</taxon>
        <taxon>Archelosauria</taxon>
        <taxon>Archosauria</taxon>
        <taxon>Dinosauria</taxon>
        <taxon>Saurischia</taxon>
        <taxon>Theropoda</taxon>
        <taxon>Coelurosauria</taxon>
        <taxon>Aves</taxon>
        <taxon>Neognathae</taxon>
        <taxon>Neoaves</taxon>
        <taxon>Telluraves</taxon>
        <taxon>Australaves</taxon>
        <taxon>Psittaciformes</taxon>
        <taxon>Psittacidae</taxon>
        <taxon>Strigops</taxon>
    </lineage>
</organism>
<name>A0A672TNY7_STRHB</name>
<dbReference type="AlphaFoldDB" id="A0A672TNY7"/>
<reference evidence="4 5" key="1">
    <citation type="submission" date="2019-11" db="EMBL/GenBank/DDBJ databases">
        <title>Strigops habroptila (kakapo) genome, bStrHab1, primary haplotype, v2.</title>
        <authorList>
            <person name="Jarvis E.D."/>
            <person name="Howard J."/>
            <person name="Rhie A."/>
            <person name="Phillippy A."/>
            <person name="Korlach J."/>
            <person name="Digby A."/>
            <person name="Iorns D."/>
            <person name="Eason D."/>
            <person name="Robertson B."/>
            <person name="Raemaekers T."/>
            <person name="Howe K."/>
            <person name="Lewin H."/>
            <person name="Damas J."/>
            <person name="Hastie A."/>
            <person name="Tracey A."/>
            <person name="Chow W."/>
            <person name="Fedrigo O."/>
        </authorList>
    </citation>
    <scope>NUCLEOTIDE SEQUENCE [LARGE SCALE GENOMIC DNA]</scope>
</reference>
<protein>
    <recommendedName>
        <fullName evidence="2">Endosome-associated-trafficking regulator 1</fullName>
    </recommendedName>
</protein>
<dbReference type="PANTHER" id="PTHR31259">
    <property type="entry name" value="ENDOSOME-ASSOCIATED TRAFFICKING REGULATOR 1"/>
    <property type="match status" value="1"/>
</dbReference>
<sequence length="87" mass="9620">MIQKLERQLKASLSSKAEIENLKAGQTPDLGAMKHNIDFALQNLHKIIMGANWSIKQLASGAESLHFVVEVLESTGKIHEVEAEKEP</sequence>
<evidence type="ECO:0000256" key="1">
    <source>
        <dbReference type="ARBA" id="ARBA00007791"/>
    </source>
</evidence>
<dbReference type="GO" id="GO:0032465">
    <property type="term" value="P:regulation of cytokinesis"/>
    <property type="evidence" value="ECO:0007669"/>
    <property type="project" value="TreeGrafter"/>
</dbReference>
<keyword evidence="5" id="KW-1185">Reference proteome</keyword>
<keyword evidence="3" id="KW-0175">Coiled coil</keyword>
<comment type="similarity">
    <text evidence="1">Belongs to the ENTR1 family.</text>
</comment>
<dbReference type="GO" id="GO:0045724">
    <property type="term" value="P:positive regulation of cilium assembly"/>
    <property type="evidence" value="ECO:0007669"/>
    <property type="project" value="TreeGrafter"/>
</dbReference>
<dbReference type="InParanoid" id="A0A672TNY7"/>
<accession>A0A672TNY7</accession>
<dbReference type="GO" id="GO:0036064">
    <property type="term" value="C:ciliary basal body"/>
    <property type="evidence" value="ECO:0007669"/>
    <property type="project" value="TreeGrafter"/>
</dbReference>
<evidence type="ECO:0000313" key="4">
    <source>
        <dbReference type="Ensembl" id="ENSSHBP00005003758.1"/>
    </source>
</evidence>
<dbReference type="PANTHER" id="PTHR31259:SF3">
    <property type="entry name" value="ENDOSOME-ASSOCIATED-TRAFFICKING REGULATOR 1"/>
    <property type="match status" value="1"/>
</dbReference>
<dbReference type="GO" id="GO:0005813">
    <property type="term" value="C:centrosome"/>
    <property type="evidence" value="ECO:0007669"/>
    <property type="project" value="TreeGrafter"/>
</dbReference>
<dbReference type="GO" id="GO:0055037">
    <property type="term" value="C:recycling endosome"/>
    <property type="evidence" value="ECO:0007669"/>
    <property type="project" value="TreeGrafter"/>
</dbReference>
<evidence type="ECO:0000313" key="5">
    <source>
        <dbReference type="Proteomes" id="UP000472266"/>
    </source>
</evidence>
<dbReference type="InterPro" id="IPR026757">
    <property type="entry name" value="ENTR1"/>
</dbReference>
<reference evidence="4" key="2">
    <citation type="submission" date="2025-08" db="UniProtKB">
        <authorList>
            <consortium name="Ensembl"/>
        </authorList>
    </citation>
    <scope>IDENTIFICATION</scope>
</reference>
<evidence type="ECO:0000256" key="2">
    <source>
        <dbReference type="ARBA" id="ARBA00016007"/>
    </source>
</evidence>
<dbReference type="Proteomes" id="UP000472266">
    <property type="component" value="Chromosome 4"/>
</dbReference>
<dbReference type="GO" id="GO:0005769">
    <property type="term" value="C:early endosome"/>
    <property type="evidence" value="ECO:0007669"/>
    <property type="project" value="TreeGrafter"/>
</dbReference>